<comment type="caution">
    <text evidence="1">The sequence shown here is derived from an EMBL/GenBank/DDBJ whole genome shotgun (WGS) entry which is preliminary data.</text>
</comment>
<sequence>MASRRRNERARGLEDWRAFGAWKDSAGLAQAWRVAVIPSVAEGRRWPTLRREEWRFFVDIGSFVNGMKVFSRAAASPCRIIVLHGSFALSPLVGELNSRCCQNLNPTLQGYKAFVSGQLELRQGKMHLSVLWWLVMCCTQIIRHRLL</sequence>
<evidence type="ECO:0000313" key="1">
    <source>
        <dbReference type="EMBL" id="KAH0872150.1"/>
    </source>
</evidence>
<accession>A0ABQ7YW61</accession>
<proteinExistence type="predicted"/>
<dbReference type="Proteomes" id="UP000824890">
    <property type="component" value="Unassembled WGS sequence"/>
</dbReference>
<gene>
    <name evidence="1" type="ORF">HID58_069512</name>
</gene>
<evidence type="ECO:0000313" key="2">
    <source>
        <dbReference type="Proteomes" id="UP000824890"/>
    </source>
</evidence>
<reference evidence="1 2" key="1">
    <citation type="submission" date="2021-05" db="EMBL/GenBank/DDBJ databases">
        <title>Genome Assembly of Synthetic Allotetraploid Brassica napus Reveals Homoeologous Exchanges between Subgenomes.</title>
        <authorList>
            <person name="Davis J.T."/>
        </authorList>
    </citation>
    <scope>NUCLEOTIDE SEQUENCE [LARGE SCALE GENOMIC DNA]</scope>
    <source>
        <strain evidence="2">cv. Da-Ae</strain>
        <tissue evidence="1">Seedling</tissue>
    </source>
</reference>
<keyword evidence="2" id="KW-1185">Reference proteome</keyword>
<protein>
    <submittedName>
        <fullName evidence="1">Uncharacterized protein</fullName>
    </submittedName>
</protein>
<organism evidence="1 2">
    <name type="scientific">Brassica napus</name>
    <name type="common">Rape</name>
    <dbReference type="NCBI Taxonomy" id="3708"/>
    <lineage>
        <taxon>Eukaryota</taxon>
        <taxon>Viridiplantae</taxon>
        <taxon>Streptophyta</taxon>
        <taxon>Embryophyta</taxon>
        <taxon>Tracheophyta</taxon>
        <taxon>Spermatophyta</taxon>
        <taxon>Magnoliopsida</taxon>
        <taxon>eudicotyledons</taxon>
        <taxon>Gunneridae</taxon>
        <taxon>Pentapetalae</taxon>
        <taxon>rosids</taxon>
        <taxon>malvids</taxon>
        <taxon>Brassicales</taxon>
        <taxon>Brassicaceae</taxon>
        <taxon>Brassiceae</taxon>
        <taxon>Brassica</taxon>
    </lineage>
</organism>
<dbReference type="EMBL" id="JAGKQM010000016">
    <property type="protein sequence ID" value="KAH0872150.1"/>
    <property type="molecule type" value="Genomic_DNA"/>
</dbReference>
<name>A0ABQ7YW61_BRANA</name>